<evidence type="ECO:0000313" key="7">
    <source>
        <dbReference type="Proteomes" id="UP001370490"/>
    </source>
</evidence>
<evidence type="ECO:0000256" key="1">
    <source>
        <dbReference type="ARBA" id="ARBA00006643"/>
    </source>
</evidence>
<organism evidence="6 7">
    <name type="scientific">Dillenia turbinata</name>
    <dbReference type="NCBI Taxonomy" id="194707"/>
    <lineage>
        <taxon>Eukaryota</taxon>
        <taxon>Viridiplantae</taxon>
        <taxon>Streptophyta</taxon>
        <taxon>Embryophyta</taxon>
        <taxon>Tracheophyta</taxon>
        <taxon>Spermatophyta</taxon>
        <taxon>Magnoliopsida</taxon>
        <taxon>eudicotyledons</taxon>
        <taxon>Gunneridae</taxon>
        <taxon>Pentapetalae</taxon>
        <taxon>Dilleniales</taxon>
        <taxon>Dilleniaceae</taxon>
        <taxon>Dillenia</taxon>
    </lineage>
</organism>
<keyword evidence="7" id="KW-1185">Reference proteome</keyword>
<evidence type="ECO:0000256" key="4">
    <source>
        <dbReference type="PROSITE-ProRule" id="PRU00708"/>
    </source>
</evidence>
<dbReference type="PANTHER" id="PTHR47926:SF347">
    <property type="entry name" value="PENTATRICOPEPTIDE REPEAT-CONTAINING PROTEIN"/>
    <property type="match status" value="1"/>
</dbReference>
<dbReference type="PANTHER" id="PTHR47926">
    <property type="entry name" value="PENTATRICOPEPTIDE REPEAT-CONTAINING PROTEIN"/>
    <property type="match status" value="1"/>
</dbReference>
<evidence type="ECO:0000256" key="2">
    <source>
        <dbReference type="ARBA" id="ARBA00022737"/>
    </source>
</evidence>
<evidence type="ECO:0000256" key="3">
    <source>
        <dbReference type="ARBA" id="ARBA00022946"/>
    </source>
</evidence>
<keyword evidence="3" id="KW-0809">Transit peptide</keyword>
<dbReference type="InterPro" id="IPR046960">
    <property type="entry name" value="PPR_At4g14850-like_plant"/>
</dbReference>
<reference evidence="6 7" key="1">
    <citation type="submission" date="2023-12" db="EMBL/GenBank/DDBJ databases">
        <title>A high-quality genome assembly for Dillenia turbinata (Dilleniales).</title>
        <authorList>
            <person name="Chanderbali A."/>
        </authorList>
    </citation>
    <scope>NUCLEOTIDE SEQUENCE [LARGE SCALE GENOMIC DNA]</scope>
    <source>
        <strain evidence="6">LSX21</strain>
        <tissue evidence="6">Leaf</tissue>
    </source>
</reference>
<evidence type="ECO:0000256" key="5">
    <source>
        <dbReference type="SAM" id="Phobius"/>
    </source>
</evidence>
<feature type="repeat" description="PPR" evidence="4">
    <location>
        <begin position="194"/>
        <end position="228"/>
    </location>
</feature>
<dbReference type="FunFam" id="1.25.40.10:FF:000344">
    <property type="entry name" value="Pentatricopeptide repeat-containing protein"/>
    <property type="match status" value="1"/>
</dbReference>
<dbReference type="EMBL" id="JBAMMX010000023">
    <property type="protein sequence ID" value="KAK6917601.1"/>
    <property type="molecule type" value="Genomic_DNA"/>
</dbReference>
<dbReference type="NCBIfam" id="TIGR00756">
    <property type="entry name" value="PPR"/>
    <property type="match status" value="5"/>
</dbReference>
<dbReference type="InterPro" id="IPR002885">
    <property type="entry name" value="PPR_rpt"/>
</dbReference>
<feature type="transmembrane region" description="Helical" evidence="5">
    <location>
        <begin position="6"/>
        <end position="27"/>
    </location>
</feature>
<dbReference type="GO" id="GO:0003723">
    <property type="term" value="F:RNA binding"/>
    <property type="evidence" value="ECO:0007669"/>
    <property type="project" value="InterPro"/>
</dbReference>
<comment type="similarity">
    <text evidence="1">Belongs to the PPR family. PCMP-H subfamily.</text>
</comment>
<feature type="repeat" description="PPR" evidence="4">
    <location>
        <begin position="497"/>
        <end position="531"/>
    </location>
</feature>
<dbReference type="GO" id="GO:0009451">
    <property type="term" value="P:RNA modification"/>
    <property type="evidence" value="ECO:0007669"/>
    <property type="project" value="InterPro"/>
</dbReference>
<dbReference type="InterPro" id="IPR011990">
    <property type="entry name" value="TPR-like_helical_dom_sf"/>
</dbReference>
<evidence type="ECO:0000313" key="6">
    <source>
        <dbReference type="EMBL" id="KAK6917601.1"/>
    </source>
</evidence>
<dbReference type="Pfam" id="PF01535">
    <property type="entry name" value="PPR"/>
    <property type="match status" value="5"/>
</dbReference>
<keyword evidence="5" id="KW-0812">Transmembrane</keyword>
<dbReference type="FunFam" id="1.25.40.10:FF:000488">
    <property type="entry name" value="Pentatricopeptide repeat-containing protein, mitochondrial"/>
    <property type="match status" value="1"/>
</dbReference>
<protein>
    <submittedName>
        <fullName evidence="6">Pentatricopeptide repeat</fullName>
    </submittedName>
</protein>
<feature type="repeat" description="PPR" evidence="4">
    <location>
        <begin position="295"/>
        <end position="329"/>
    </location>
</feature>
<dbReference type="Pfam" id="PF13041">
    <property type="entry name" value="PPR_2"/>
    <property type="match status" value="5"/>
</dbReference>
<sequence>MVVEWFVLGCTGFVLFLHGANFLFHALSSHMALRALRFVKPVNGTFWVLQPGRDTRQGSNIESKVRNYLISLYAKCKFFTHAHKLIDEIPEPDLVSWSSLVSGYAQNGFGKEALLVFREMHALGVKCNEFTFPSVLKGCAIMGSLSLGKQVHGTVVVSGYESDVFVANTLVVMYAKCGEFLDSKKLFDQITEPNAVSWNAMFSCYVQNDFCEDAVALFHEMVLSGIRPDEFSLSSILNACTSLGDYGQGMKLHGFLIKLGYDTDQFSENALVDMYAKLGELEAAVAVFEAKEHPDIVSWNAIIAGCVLHDYHDLALQLLVKMKRSGIYPNIFSLPSALKACASMGYKKLGKQLHSNLIKMDIGSDLFVSVGLIDMYAKCEAMEDARKVYNRVTEKDLIAWNALISGYSQNGEDEEALSLFAQMYRDGVGFNQTTLSSILKSTASLQAVSCCRQVHALSVKSGYYSDFYVVNSLIDSYGKCGLLGEAAKNFEECSLGNLVAYTSMITAYSQYGEGEEALKLYHYMQNKGFKPDPFVCSSAVNACANLSAYEQGKQVHSQLFKFGFAMDTFAANSLVNMYARCGSIDDASRAFSKIPERGIVSWSAMIGGLAQHAFED</sequence>
<gene>
    <name evidence="6" type="ORF">RJ641_018352</name>
</gene>
<feature type="repeat" description="PPR" evidence="4">
    <location>
        <begin position="93"/>
        <end position="127"/>
    </location>
</feature>
<keyword evidence="5" id="KW-0472">Membrane</keyword>
<dbReference type="FunFam" id="1.25.40.10:FF:000351">
    <property type="entry name" value="Pentatricopeptide repeat-containing protein"/>
    <property type="match status" value="1"/>
</dbReference>
<comment type="caution">
    <text evidence="6">The sequence shown here is derived from an EMBL/GenBank/DDBJ whole genome shotgun (WGS) entry which is preliminary data.</text>
</comment>
<dbReference type="AlphaFoldDB" id="A0AAN8UT96"/>
<dbReference type="PROSITE" id="PS51375">
    <property type="entry name" value="PPR"/>
    <property type="match status" value="6"/>
</dbReference>
<feature type="repeat" description="PPR" evidence="4">
    <location>
        <begin position="567"/>
        <end position="601"/>
    </location>
</feature>
<accession>A0AAN8UT96</accession>
<keyword evidence="5" id="KW-1133">Transmembrane helix</keyword>
<keyword evidence="2" id="KW-0677">Repeat</keyword>
<name>A0AAN8UT96_9MAGN</name>
<dbReference type="Proteomes" id="UP001370490">
    <property type="component" value="Unassembled WGS sequence"/>
</dbReference>
<dbReference type="Gene3D" id="1.25.40.10">
    <property type="entry name" value="Tetratricopeptide repeat domain"/>
    <property type="match status" value="4"/>
</dbReference>
<feature type="repeat" description="PPR" evidence="4">
    <location>
        <begin position="396"/>
        <end position="430"/>
    </location>
</feature>
<proteinExistence type="inferred from homology"/>
<dbReference type="FunFam" id="1.25.40.10:FF:001100">
    <property type="entry name" value="Pentatricopeptide repeat-containing protein"/>
    <property type="match status" value="1"/>
</dbReference>